<feature type="region of interest" description="Disordered" evidence="1">
    <location>
        <begin position="52"/>
        <end position="97"/>
    </location>
</feature>
<evidence type="ECO:0000313" key="2">
    <source>
        <dbReference type="EMBL" id="VDM22136.1"/>
    </source>
</evidence>
<keyword evidence="3" id="KW-1185">Reference proteome</keyword>
<evidence type="ECO:0000313" key="3">
    <source>
        <dbReference type="Proteomes" id="UP000274429"/>
    </source>
</evidence>
<evidence type="ECO:0000256" key="1">
    <source>
        <dbReference type="SAM" id="MobiDB-lite"/>
    </source>
</evidence>
<organism evidence="2 3">
    <name type="scientific">Hydatigena taeniaeformis</name>
    <name type="common">Feline tapeworm</name>
    <name type="synonym">Taenia taeniaeformis</name>
    <dbReference type="NCBI Taxonomy" id="6205"/>
    <lineage>
        <taxon>Eukaryota</taxon>
        <taxon>Metazoa</taxon>
        <taxon>Spiralia</taxon>
        <taxon>Lophotrochozoa</taxon>
        <taxon>Platyhelminthes</taxon>
        <taxon>Cestoda</taxon>
        <taxon>Eucestoda</taxon>
        <taxon>Cyclophyllidea</taxon>
        <taxon>Taeniidae</taxon>
        <taxon>Hydatigera</taxon>
    </lineage>
</organism>
<accession>A0A3P7EQL1</accession>
<proteinExistence type="predicted"/>
<reference evidence="2 3" key="1">
    <citation type="submission" date="2018-11" db="EMBL/GenBank/DDBJ databases">
        <authorList>
            <consortium name="Pathogen Informatics"/>
        </authorList>
    </citation>
    <scope>NUCLEOTIDE SEQUENCE [LARGE SCALE GENOMIC DNA]</scope>
</reference>
<dbReference type="EMBL" id="UYWX01002052">
    <property type="protein sequence ID" value="VDM22136.1"/>
    <property type="molecule type" value="Genomic_DNA"/>
</dbReference>
<dbReference type="AlphaFoldDB" id="A0A3P7EQL1"/>
<protein>
    <submittedName>
        <fullName evidence="2">Uncharacterized protein</fullName>
    </submittedName>
</protein>
<name>A0A3P7EQL1_HYDTA</name>
<dbReference type="Proteomes" id="UP000274429">
    <property type="component" value="Unassembled WGS sequence"/>
</dbReference>
<sequence>MCGTGGASGLRKSFPPPFSEICLEVFSSPPTVSRSSFLEGRRMERVDLTCSVSSSSSAPCSPSSSTTSTSPSSSSASSSSASGSFNRTSSSSSLSTSTSAVFARSSASTSTSPSTSSEGIFSNTVWRLLSASSRKLEPL</sequence>
<gene>
    <name evidence="2" type="ORF">TTAC_LOCUS3195</name>
</gene>